<dbReference type="Proteomes" id="UP000663864">
    <property type="component" value="Unassembled WGS sequence"/>
</dbReference>
<evidence type="ECO:0000313" key="1">
    <source>
        <dbReference type="EMBL" id="CAF1195652.1"/>
    </source>
</evidence>
<dbReference type="EMBL" id="CAJNOT010001808">
    <property type="protein sequence ID" value="CAF1251654.1"/>
    <property type="molecule type" value="Genomic_DNA"/>
</dbReference>
<dbReference type="Proteomes" id="UP000663854">
    <property type="component" value="Unassembled WGS sequence"/>
</dbReference>
<reference evidence="2" key="1">
    <citation type="submission" date="2021-02" db="EMBL/GenBank/DDBJ databases">
        <authorList>
            <person name="Nowell W R."/>
        </authorList>
    </citation>
    <scope>NUCLEOTIDE SEQUENCE</scope>
</reference>
<evidence type="ECO:0000313" key="3">
    <source>
        <dbReference type="Proteomes" id="UP000663864"/>
    </source>
</evidence>
<organism evidence="2 3">
    <name type="scientific">Rotaria sordida</name>
    <dbReference type="NCBI Taxonomy" id="392033"/>
    <lineage>
        <taxon>Eukaryota</taxon>
        <taxon>Metazoa</taxon>
        <taxon>Spiralia</taxon>
        <taxon>Gnathifera</taxon>
        <taxon>Rotifera</taxon>
        <taxon>Eurotatoria</taxon>
        <taxon>Bdelloidea</taxon>
        <taxon>Philodinida</taxon>
        <taxon>Philodinidae</taxon>
        <taxon>Rotaria</taxon>
    </lineage>
</organism>
<accession>A0A815A2Z0</accession>
<name>A0A815A2Z0_9BILA</name>
<comment type="caution">
    <text evidence="2">The sequence shown here is derived from an EMBL/GenBank/DDBJ whole genome shotgun (WGS) entry which is preliminary data.</text>
</comment>
<proteinExistence type="predicted"/>
<sequence>MSLSSPGPSNRGNCYFFGQISSSTTMWQTIILTNTVAPALIDSRRVKFRLSGWIGGWYSHNDNAQISLTFMNQLSQEMGYVTTIGPVSASDRNNISMMFYREAGGIVPVGARVAKFLVTFTRIDGYSNDGSVDNIALVLNQ</sequence>
<dbReference type="EMBL" id="CAJNOH010001252">
    <property type="protein sequence ID" value="CAF1195652.1"/>
    <property type="molecule type" value="Genomic_DNA"/>
</dbReference>
<protein>
    <submittedName>
        <fullName evidence="2">Uncharacterized protein</fullName>
    </submittedName>
</protein>
<evidence type="ECO:0000313" key="2">
    <source>
        <dbReference type="EMBL" id="CAF1251654.1"/>
    </source>
</evidence>
<gene>
    <name evidence="1" type="ORF">PYM288_LOCUS24589</name>
    <name evidence="2" type="ORF">ZHD862_LOCUS25419</name>
</gene>
<dbReference type="AlphaFoldDB" id="A0A815A2Z0"/>